<dbReference type="CDD" id="cd00338">
    <property type="entry name" value="Ser_Recombinase"/>
    <property type="match status" value="1"/>
</dbReference>
<dbReference type="Pfam" id="PF07508">
    <property type="entry name" value="Recombinase"/>
    <property type="match status" value="1"/>
</dbReference>
<keyword evidence="1" id="KW-0229">DNA integration</keyword>
<dbReference type="InterPro" id="IPR006118">
    <property type="entry name" value="Recombinase_CS"/>
</dbReference>
<dbReference type="SMART" id="SM00857">
    <property type="entry name" value="Resolvase"/>
    <property type="match status" value="1"/>
</dbReference>
<organism evidence="8 9">
    <name type="scientific">Flavobacterium keumense</name>
    <dbReference type="NCBI Taxonomy" id="1306518"/>
    <lineage>
        <taxon>Bacteria</taxon>
        <taxon>Pseudomonadati</taxon>
        <taxon>Bacteroidota</taxon>
        <taxon>Flavobacteriia</taxon>
        <taxon>Flavobacteriales</taxon>
        <taxon>Flavobacteriaceae</taxon>
        <taxon>Flavobacterium</taxon>
    </lineage>
</organism>
<dbReference type="EMBL" id="CP092332">
    <property type="protein sequence ID" value="WGK95160.1"/>
    <property type="molecule type" value="Genomic_DNA"/>
</dbReference>
<evidence type="ECO:0000313" key="8">
    <source>
        <dbReference type="EMBL" id="WGK95160.1"/>
    </source>
</evidence>
<dbReference type="Proteomes" id="UP001232117">
    <property type="component" value="Chromosome"/>
</dbReference>
<dbReference type="Gene3D" id="1.10.510.10">
    <property type="entry name" value="Transferase(Phosphotransferase) domain 1"/>
    <property type="match status" value="1"/>
</dbReference>
<feature type="domain" description="Recombinase" evidence="7">
    <location>
        <begin position="158"/>
        <end position="267"/>
    </location>
</feature>
<evidence type="ECO:0000256" key="1">
    <source>
        <dbReference type="ARBA" id="ARBA00022908"/>
    </source>
</evidence>
<feature type="active site" description="O-(5'-phospho-DNA)-serine intermediate" evidence="4">
    <location>
        <position position="11"/>
    </location>
</feature>
<name>A0ABY8N691_9FLAO</name>
<keyword evidence="9" id="KW-1185">Reference proteome</keyword>
<evidence type="ECO:0000256" key="4">
    <source>
        <dbReference type="PROSITE-ProRule" id="PRU10137"/>
    </source>
</evidence>
<sequence length="513" mass="59494">MKNVILYVRVSTDEQAGRGYSLRDQEQKLITYCQNNNFNVLRIFREDYSAKTFKRPEFKKLLEFCKKNKKEIHQLLFIKWDRFSRNTAESYQMIGVFNELAIQVNAIEQPLDLSIPEQGLMLAVYLSMPEVENQRRSLNVISGMRRAFKEGRYVGYAPKGYDNGKDAAKKPILIPNEDARFVQEAFELMATGNYQRNEVFYKLKEKGFKSSKTAFANILNNHLYYGGVFIKAYKDEKETIVNGIHEPIITKALFDKVQQVMNNRKRGKQKAPKVYNDNFPLKGFLHCPICNKQMRASTSKGRTQYYSYYHCVSPCKGRYTSEEVHQQVTAFLADLSFDKQFQELYFEIIKEKLLEDTNRKVLGPKHHENVKSIEDKLVKVQDLYIDGGIDKSGYESAKERYENLLADLKSKEISSEDNKKLIDLYSKATKKFINIDIQYNNSDLEQKRKIIGSIFEKNIQFENKKVRTANLNPILSEIASINRGLQGKMKKGLTKKSVKPFLAPPLGLEPRTL</sequence>
<dbReference type="InterPro" id="IPR036162">
    <property type="entry name" value="Resolvase-like_N_sf"/>
</dbReference>
<dbReference type="PROSITE" id="PS51737">
    <property type="entry name" value="RECOMBINASE_DNA_BIND"/>
    <property type="match status" value="1"/>
</dbReference>
<dbReference type="RefSeq" id="WP_264534227.1">
    <property type="nucleotide sequence ID" value="NZ_CP092332.1"/>
</dbReference>
<evidence type="ECO:0000313" key="9">
    <source>
        <dbReference type="Proteomes" id="UP001232117"/>
    </source>
</evidence>
<keyword evidence="5" id="KW-0175">Coiled coil</keyword>
<dbReference type="Gene3D" id="3.40.50.1390">
    <property type="entry name" value="Resolvase, N-terminal catalytic domain"/>
    <property type="match status" value="1"/>
</dbReference>
<feature type="domain" description="Resolvase/invertase-type recombinase catalytic" evidence="6">
    <location>
        <begin position="3"/>
        <end position="151"/>
    </location>
</feature>
<evidence type="ECO:0000256" key="3">
    <source>
        <dbReference type="ARBA" id="ARBA00023172"/>
    </source>
</evidence>
<dbReference type="PANTHER" id="PTHR30461">
    <property type="entry name" value="DNA-INVERTASE FROM LAMBDOID PROPHAGE"/>
    <property type="match status" value="1"/>
</dbReference>
<dbReference type="InterPro" id="IPR011109">
    <property type="entry name" value="DNA_bind_recombinase_dom"/>
</dbReference>
<proteinExistence type="predicted"/>
<evidence type="ECO:0000256" key="5">
    <source>
        <dbReference type="SAM" id="Coils"/>
    </source>
</evidence>
<feature type="coiled-coil region" evidence="5">
    <location>
        <begin position="391"/>
        <end position="418"/>
    </location>
</feature>
<dbReference type="PANTHER" id="PTHR30461:SF2">
    <property type="entry name" value="SERINE RECOMBINASE PINE-RELATED"/>
    <property type="match status" value="1"/>
</dbReference>
<keyword evidence="3" id="KW-0233">DNA recombination</keyword>
<dbReference type="PROSITE" id="PS51736">
    <property type="entry name" value="RECOMBINASES_3"/>
    <property type="match status" value="1"/>
</dbReference>
<dbReference type="InterPro" id="IPR050639">
    <property type="entry name" value="SSR_resolvase"/>
</dbReference>
<reference evidence="8 9" key="1">
    <citation type="submission" date="2023-06" db="EMBL/GenBank/DDBJ databases">
        <title>Complete Genome Sequence of Flavobacterium keumense K3R-10.</title>
        <authorList>
            <person name="Jeong H."/>
            <person name="Jhang S.Y."/>
            <person name="Kim J.N."/>
        </authorList>
    </citation>
    <scope>NUCLEOTIDE SEQUENCE [LARGE SCALE GENOMIC DNA]</scope>
    <source>
        <strain evidence="8 9">K3R-10</strain>
    </source>
</reference>
<protein>
    <submittedName>
        <fullName evidence="8">Recombinase family protein</fullName>
    </submittedName>
</protein>
<dbReference type="SUPFAM" id="SSF53041">
    <property type="entry name" value="Resolvase-like"/>
    <property type="match status" value="1"/>
</dbReference>
<dbReference type="Gene3D" id="3.90.1750.20">
    <property type="entry name" value="Putative Large Serine Recombinase, Chain B, Domain 2"/>
    <property type="match status" value="1"/>
</dbReference>
<dbReference type="Pfam" id="PF00239">
    <property type="entry name" value="Resolvase"/>
    <property type="match status" value="1"/>
</dbReference>
<dbReference type="InterPro" id="IPR006119">
    <property type="entry name" value="Resolv_N"/>
</dbReference>
<gene>
    <name evidence="8" type="ORF">MG292_02715</name>
</gene>
<accession>A0ABY8N691</accession>
<dbReference type="PROSITE" id="PS00397">
    <property type="entry name" value="RECOMBINASES_1"/>
    <property type="match status" value="1"/>
</dbReference>
<evidence type="ECO:0000259" key="6">
    <source>
        <dbReference type="PROSITE" id="PS51736"/>
    </source>
</evidence>
<dbReference type="InterPro" id="IPR038109">
    <property type="entry name" value="DNA_bind_recomb_sf"/>
</dbReference>
<evidence type="ECO:0000259" key="7">
    <source>
        <dbReference type="PROSITE" id="PS51737"/>
    </source>
</evidence>
<keyword evidence="2" id="KW-0238">DNA-binding</keyword>
<evidence type="ECO:0000256" key="2">
    <source>
        <dbReference type="ARBA" id="ARBA00023125"/>
    </source>
</evidence>